<name>A0A560H8Q4_9PROT</name>
<keyword evidence="4" id="KW-0378">Hydrolase</keyword>
<keyword evidence="7" id="KW-1185">Reference proteome</keyword>
<dbReference type="Gene3D" id="2.40.70.10">
    <property type="entry name" value="Acid Proteases"/>
    <property type="match status" value="2"/>
</dbReference>
<reference evidence="6 7" key="1">
    <citation type="submission" date="2019-06" db="EMBL/GenBank/DDBJ databases">
        <title>Genomic Encyclopedia of Type Strains, Phase IV (KMG-V): Genome sequencing to study the core and pangenomes of soil and plant-associated prokaryotes.</title>
        <authorList>
            <person name="Whitman W."/>
        </authorList>
    </citation>
    <scope>NUCLEOTIDE SEQUENCE [LARGE SCALE GENOMIC DNA]</scope>
    <source>
        <strain evidence="6 7">BR 11622</strain>
    </source>
</reference>
<keyword evidence="2 6" id="KW-0645">Protease</keyword>
<feature type="domain" description="Peptidase A2" evidence="5">
    <location>
        <begin position="245"/>
        <end position="285"/>
    </location>
</feature>
<dbReference type="PROSITE" id="PS00141">
    <property type="entry name" value="ASP_PROTEASE"/>
    <property type="match status" value="1"/>
</dbReference>
<evidence type="ECO:0000256" key="3">
    <source>
        <dbReference type="ARBA" id="ARBA00022750"/>
    </source>
</evidence>
<dbReference type="PANTHER" id="PTHR12917:SF1">
    <property type="entry name" value="AT13091P"/>
    <property type="match status" value="1"/>
</dbReference>
<evidence type="ECO:0000313" key="7">
    <source>
        <dbReference type="Proteomes" id="UP000315751"/>
    </source>
</evidence>
<gene>
    <name evidence="6" type="ORF">FBZ90_106334</name>
</gene>
<dbReference type="GO" id="GO:0004190">
    <property type="term" value="F:aspartic-type endopeptidase activity"/>
    <property type="evidence" value="ECO:0007669"/>
    <property type="project" value="UniProtKB-KW"/>
</dbReference>
<dbReference type="InterPro" id="IPR021109">
    <property type="entry name" value="Peptidase_aspartic_dom_sf"/>
</dbReference>
<evidence type="ECO:0000256" key="4">
    <source>
        <dbReference type="ARBA" id="ARBA00022801"/>
    </source>
</evidence>
<dbReference type="OrthoDB" id="7281214at2"/>
<keyword evidence="3" id="KW-0064">Aspartyl protease</keyword>
<dbReference type="Pfam" id="PF13650">
    <property type="entry name" value="Asp_protease_2"/>
    <property type="match status" value="2"/>
</dbReference>
<comment type="similarity">
    <text evidence="1">Belongs to the DDI1 family.</text>
</comment>
<evidence type="ECO:0000256" key="2">
    <source>
        <dbReference type="ARBA" id="ARBA00022670"/>
    </source>
</evidence>
<evidence type="ECO:0000256" key="1">
    <source>
        <dbReference type="ARBA" id="ARBA00009136"/>
    </source>
</evidence>
<dbReference type="GO" id="GO:0006508">
    <property type="term" value="P:proteolysis"/>
    <property type="evidence" value="ECO:0007669"/>
    <property type="project" value="UniProtKB-KW"/>
</dbReference>
<comment type="caution">
    <text evidence="6">The sequence shown here is derived from an EMBL/GenBank/DDBJ whole genome shotgun (WGS) entry which is preliminary data.</text>
</comment>
<dbReference type="SUPFAM" id="SSF50630">
    <property type="entry name" value="Acid proteases"/>
    <property type="match status" value="2"/>
</dbReference>
<sequence>MGTQLDSHLEPPLPTPRISRFTAFNAERRMTMTTHRRRAFRRLAGALLSLTLACAAPGPHGRAWAGGDKPKCQLLRVGTLALTMDANMPLLDVGVNGQDGYLIMDTGATFGTITKPAAKRLNLSGHWVPGIYMEGVGGRVSVEEARLDELRLGDWKAHHVDYPVFTNHDLSDNEKIFGVMGENFLSKFDLDIDIAHNKVGLFQPKDCEDFALAYWTDTFNEAEFSRFSKENPKIWLKVQINGEEIRAILDTGASTSILTERAAARAGLTPESPGVTRTGKSVGIGDDLVQDYVGVFDSFRLGDEEIKHVRLRFGELFSHGGRDMPEMLLGLDFLRAHHMFISHSQRKIYFSYVGGPVFQVMGPRLRREIPEPGAEDASKDAQAEGKK</sequence>
<protein>
    <submittedName>
        <fullName evidence="6">Aspartyl protease</fullName>
    </submittedName>
</protein>
<dbReference type="PROSITE" id="PS50175">
    <property type="entry name" value="ASP_PROT_RETROV"/>
    <property type="match status" value="1"/>
</dbReference>
<dbReference type="PANTHER" id="PTHR12917">
    <property type="entry name" value="ASPARTYL PROTEASE DDI-RELATED"/>
    <property type="match status" value="1"/>
</dbReference>
<dbReference type="InterPro" id="IPR001969">
    <property type="entry name" value="Aspartic_peptidase_AS"/>
</dbReference>
<dbReference type="InterPro" id="IPR034122">
    <property type="entry name" value="Retropepsin-like_bacterial"/>
</dbReference>
<dbReference type="Proteomes" id="UP000315751">
    <property type="component" value="Unassembled WGS sequence"/>
</dbReference>
<dbReference type="InterPro" id="IPR001995">
    <property type="entry name" value="Peptidase_A2_cat"/>
</dbReference>
<proteinExistence type="inferred from homology"/>
<dbReference type="CDD" id="cd05483">
    <property type="entry name" value="retropepsin_like_bacteria"/>
    <property type="match status" value="2"/>
</dbReference>
<evidence type="ECO:0000259" key="5">
    <source>
        <dbReference type="PROSITE" id="PS50175"/>
    </source>
</evidence>
<organism evidence="6 7">
    <name type="scientific">Nitrospirillum amazonense</name>
    <dbReference type="NCBI Taxonomy" id="28077"/>
    <lineage>
        <taxon>Bacteria</taxon>
        <taxon>Pseudomonadati</taxon>
        <taxon>Pseudomonadota</taxon>
        <taxon>Alphaproteobacteria</taxon>
        <taxon>Rhodospirillales</taxon>
        <taxon>Azospirillaceae</taxon>
        <taxon>Nitrospirillum</taxon>
    </lineage>
</organism>
<evidence type="ECO:0000313" key="6">
    <source>
        <dbReference type="EMBL" id="TWB42732.1"/>
    </source>
</evidence>
<dbReference type="EMBL" id="VITR01000006">
    <property type="protein sequence ID" value="TWB42732.1"/>
    <property type="molecule type" value="Genomic_DNA"/>
</dbReference>
<accession>A0A560H8Q4</accession>
<dbReference type="AlphaFoldDB" id="A0A560H8Q4"/>